<dbReference type="SFLD" id="SFLDS00005">
    <property type="entry name" value="Isoprenoid_Synthase_Type_I"/>
    <property type="match status" value="1"/>
</dbReference>
<dbReference type="RefSeq" id="XP_037217010.1">
    <property type="nucleotide sequence ID" value="XM_037367616.1"/>
</dbReference>
<comment type="cofactor">
    <cofactor evidence="1">
        <name>Mg(2+)</name>
        <dbReference type="ChEBI" id="CHEBI:18420"/>
    </cofactor>
</comment>
<keyword evidence="3" id="KW-0479">Metal-binding</keyword>
<dbReference type="GO" id="GO:0008299">
    <property type="term" value="P:isoprenoid biosynthetic process"/>
    <property type="evidence" value="ECO:0007669"/>
    <property type="project" value="UniProtKB-ARBA"/>
</dbReference>
<proteinExistence type="inferred from homology"/>
<evidence type="ECO:0000256" key="6">
    <source>
        <dbReference type="SAM" id="MobiDB-lite"/>
    </source>
</evidence>
<comment type="caution">
    <text evidence="7">The sequence shown here is derived from an EMBL/GenBank/DDBJ whole genome shotgun (WGS) entry which is preliminary data.</text>
</comment>
<dbReference type="SUPFAM" id="SSF48576">
    <property type="entry name" value="Terpenoid synthases"/>
    <property type="match status" value="1"/>
</dbReference>
<evidence type="ECO:0000256" key="4">
    <source>
        <dbReference type="ARBA" id="ARBA00022842"/>
    </source>
</evidence>
<keyword evidence="8" id="KW-1185">Reference proteome</keyword>
<gene>
    <name evidence="7" type="ORF">MIND_01104900</name>
</gene>
<feature type="compositionally biased region" description="Acidic residues" evidence="6">
    <location>
        <begin position="853"/>
        <end position="862"/>
    </location>
</feature>
<dbReference type="Gene3D" id="3.40.30.10">
    <property type="entry name" value="Glutaredoxin"/>
    <property type="match status" value="1"/>
</dbReference>
<protein>
    <submittedName>
        <fullName evidence="7">Terpene cyclase</fullName>
    </submittedName>
</protein>
<dbReference type="OrthoDB" id="2861623at2759"/>
<evidence type="ECO:0000313" key="8">
    <source>
        <dbReference type="Proteomes" id="UP000636479"/>
    </source>
</evidence>
<evidence type="ECO:0000313" key="7">
    <source>
        <dbReference type="EMBL" id="KAF7295647.1"/>
    </source>
</evidence>
<dbReference type="Proteomes" id="UP000636479">
    <property type="component" value="Unassembled WGS sequence"/>
</dbReference>
<evidence type="ECO:0000256" key="1">
    <source>
        <dbReference type="ARBA" id="ARBA00001946"/>
    </source>
</evidence>
<dbReference type="EMBL" id="JACAZF010000009">
    <property type="protein sequence ID" value="KAF7295647.1"/>
    <property type="molecule type" value="Genomic_DNA"/>
</dbReference>
<dbReference type="InterPro" id="IPR008949">
    <property type="entry name" value="Isoprenoid_synthase_dom_sf"/>
</dbReference>
<dbReference type="SFLD" id="SFLDG01020">
    <property type="entry name" value="Terpene_Cyclase_Like_2"/>
    <property type="match status" value="1"/>
</dbReference>
<organism evidence="7 8">
    <name type="scientific">Mycena indigotica</name>
    <dbReference type="NCBI Taxonomy" id="2126181"/>
    <lineage>
        <taxon>Eukaryota</taxon>
        <taxon>Fungi</taxon>
        <taxon>Dikarya</taxon>
        <taxon>Basidiomycota</taxon>
        <taxon>Agaricomycotina</taxon>
        <taxon>Agaricomycetes</taxon>
        <taxon>Agaricomycetidae</taxon>
        <taxon>Agaricales</taxon>
        <taxon>Marasmiineae</taxon>
        <taxon>Mycenaceae</taxon>
        <taxon>Mycena</taxon>
    </lineage>
</organism>
<feature type="region of interest" description="Disordered" evidence="6">
    <location>
        <begin position="820"/>
        <end position="862"/>
    </location>
</feature>
<sequence length="862" mass="98382">MKPCTVSKQCNCNIGIATPSLADLACSLNGRLKTAGPESHWNHALLRLGRHYSFVFVYIPARSDSTGHKMGSRSCLRIDRERNKTDGDLIQYLQSRARLIRRWVCRRFFACRPTLRRKMTTTGISPTFTAPEPTVASTKPVEDSKPTSFDLPDLVGHCNYELFYNPEGDPVAAQSVNWLDSNCPILNTKQRVALKGLKAGELTAHCYYTAPPDRLRVISDFMNYLFHLDNISDGMMTTDTEVLSDAVMNALEFPHFYRPTSFRGKEQPADELNAGKLARDFWARAIETHGPGWQGRFKETFEMFFEAVNVQAKWRDSDIVPDLETYIAIRRDTSGCKPCWALVEYGLDIDLPDFVAENPVIMSLNQSTNDLVTWSNDIFSYNVEQSRGDTHNMIVILMKYHGHTLQSAVDYVGELCRLTIDAFQRDRFEVPSWGPEIDEMVQKYIGGLEAWIVGSLHWSFMTERYFAKKGDEVKKNRFVGLLPLAKIELNRVRQTRQFELTQVNINAPENASWKKKYVYWIPALHLDGQEIAKGRWDGKDVIKALEEWEKTQKTDSSMTARLYTKTKPKQDQILPYFSEAQPIFSGLWEPSGIYERYEAISDLMSDDIHPLETSHVISTCPYPLDKPLIALSRQIHEFQRQQNGDSDSPRSLRELAERLERVSWSSIFAPGTVGSELRKALRWGDRNQEDSGDDDGYGYEWLSHMALWGYPPGWVSTKDPREKMRARIMREPETPTEDADDESEDMIKIWGENGEEDVVLAMPTVDAGLSSNTKEPETQFSHPRRWAHYPRAYFAWECLTIYNGVLLSQRDADADRVVPSILPTPRNTAPPPPSSSPPPLPPSLPEWINSNNDGEEEMDLSD</sequence>
<dbReference type="PANTHER" id="PTHR35201:SF4">
    <property type="entry name" value="BETA-PINACENE SYNTHASE-RELATED"/>
    <property type="match status" value="1"/>
</dbReference>
<dbReference type="InterPro" id="IPR034686">
    <property type="entry name" value="Terpene_cyclase-like_2"/>
</dbReference>
<name>A0A8H6SC72_9AGAR</name>
<evidence type="ECO:0000256" key="3">
    <source>
        <dbReference type="ARBA" id="ARBA00022723"/>
    </source>
</evidence>
<evidence type="ECO:0000256" key="2">
    <source>
        <dbReference type="ARBA" id="ARBA00006333"/>
    </source>
</evidence>
<keyword evidence="5" id="KW-0456">Lyase</keyword>
<dbReference type="AlphaFoldDB" id="A0A8H6SC72"/>
<reference evidence="7" key="1">
    <citation type="submission" date="2020-05" db="EMBL/GenBank/DDBJ databases">
        <title>Mycena genomes resolve the evolution of fungal bioluminescence.</title>
        <authorList>
            <person name="Tsai I.J."/>
        </authorList>
    </citation>
    <scope>NUCLEOTIDE SEQUENCE</scope>
    <source>
        <strain evidence="7">171206Taipei</strain>
    </source>
</reference>
<feature type="region of interest" description="Disordered" evidence="6">
    <location>
        <begin position="123"/>
        <end position="145"/>
    </location>
</feature>
<feature type="compositionally biased region" description="Pro residues" evidence="6">
    <location>
        <begin position="828"/>
        <end position="844"/>
    </location>
</feature>
<dbReference type="PANTHER" id="PTHR35201">
    <property type="entry name" value="TERPENE SYNTHASE"/>
    <property type="match status" value="1"/>
</dbReference>
<comment type="similarity">
    <text evidence="2">Belongs to the terpene synthase family.</text>
</comment>
<dbReference type="GO" id="GO:0010333">
    <property type="term" value="F:terpene synthase activity"/>
    <property type="evidence" value="ECO:0007669"/>
    <property type="project" value="InterPro"/>
</dbReference>
<dbReference type="GeneID" id="59350132"/>
<dbReference type="Gene3D" id="1.10.600.10">
    <property type="entry name" value="Farnesyl Diphosphate Synthase"/>
    <property type="match status" value="1"/>
</dbReference>
<accession>A0A8H6SC72</accession>
<dbReference type="Pfam" id="PF19086">
    <property type="entry name" value="Terpene_syn_C_2"/>
    <property type="match status" value="1"/>
</dbReference>
<evidence type="ECO:0000256" key="5">
    <source>
        <dbReference type="ARBA" id="ARBA00023239"/>
    </source>
</evidence>
<keyword evidence="4" id="KW-0460">Magnesium</keyword>
<dbReference type="GO" id="GO:0046872">
    <property type="term" value="F:metal ion binding"/>
    <property type="evidence" value="ECO:0007669"/>
    <property type="project" value="UniProtKB-KW"/>
</dbReference>